<dbReference type="Proteomes" id="UP000007796">
    <property type="component" value="Unassembled WGS sequence"/>
</dbReference>
<dbReference type="RefSeq" id="XP_014171578.1">
    <property type="nucleotide sequence ID" value="XM_014316103.1"/>
</dbReference>
<dbReference type="OrthoDB" id="68328at2759"/>
<dbReference type="PANTHER" id="PTHR11066">
    <property type="entry name" value="ACYL-COA THIOESTERASE"/>
    <property type="match status" value="1"/>
</dbReference>
<dbReference type="CDD" id="cd03444">
    <property type="entry name" value="Thioesterase_II_repeat1"/>
    <property type="match status" value="1"/>
</dbReference>
<dbReference type="PANTHER" id="PTHR11066:SF34">
    <property type="entry name" value="ACYL-COENZYME A THIOESTERASE 8"/>
    <property type="match status" value="1"/>
</dbReference>
<dbReference type="eggNOG" id="KOG3016">
    <property type="taxonomic scope" value="Eukaryota"/>
</dbReference>
<dbReference type="InterPro" id="IPR049449">
    <property type="entry name" value="TesB_ACOT8-like_N"/>
</dbReference>
<dbReference type="GeneID" id="25975102"/>
<keyword evidence="4" id="KW-1185">Reference proteome</keyword>
<dbReference type="HOGENOM" id="CLU_032690_3_0_1"/>
<organism evidence="4">
    <name type="scientific">Grosmannia clavigera (strain kw1407 / UAMH 11150)</name>
    <name type="common">Blue stain fungus</name>
    <name type="synonym">Graphiocladiella clavigera</name>
    <dbReference type="NCBI Taxonomy" id="655863"/>
    <lineage>
        <taxon>Eukaryota</taxon>
        <taxon>Fungi</taxon>
        <taxon>Dikarya</taxon>
        <taxon>Ascomycota</taxon>
        <taxon>Pezizomycotina</taxon>
        <taxon>Sordariomycetes</taxon>
        <taxon>Sordariomycetidae</taxon>
        <taxon>Ophiostomatales</taxon>
        <taxon>Ophiostomataceae</taxon>
        <taxon>Leptographium</taxon>
    </lineage>
</organism>
<dbReference type="FunCoup" id="F0XJ23">
    <property type="interactions" value="142"/>
</dbReference>
<dbReference type="AlphaFoldDB" id="F0XJ23"/>
<dbReference type="EMBL" id="GL629782">
    <property type="protein sequence ID" value="EFX02096.1"/>
    <property type="molecule type" value="Genomic_DNA"/>
</dbReference>
<dbReference type="InterPro" id="IPR029069">
    <property type="entry name" value="HotDog_dom_sf"/>
</dbReference>
<name>F0XJ23_GROCL</name>
<dbReference type="Pfam" id="PF20789">
    <property type="entry name" value="4HBT_3C"/>
    <property type="match status" value="1"/>
</dbReference>
<feature type="domain" description="Acyl-CoA thioesterase-like C-terminal" evidence="2">
    <location>
        <begin position="164"/>
        <end position="370"/>
    </location>
</feature>
<dbReference type="InterPro" id="IPR003703">
    <property type="entry name" value="Acyl_CoA_thio"/>
</dbReference>
<dbReference type="GO" id="GO:0047617">
    <property type="term" value="F:fatty acyl-CoA hydrolase activity"/>
    <property type="evidence" value="ECO:0007669"/>
    <property type="project" value="InterPro"/>
</dbReference>
<dbReference type="GO" id="GO:0009062">
    <property type="term" value="P:fatty acid catabolic process"/>
    <property type="evidence" value="ECO:0007669"/>
    <property type="project" value="TreeGrafter"/>
</dbReference>
<dbReference type="SUPFAM" id="SSF54637">
    <property type="entry name" value="Thioesterase/thiol ester dehydrase-isomerase"/>
    <property type="match status" value="2"/>
</dbReference>
<sequence length="382" mass="42215">MTHPTMMRPPPVDPARSMMENNLEVTEMSVLGPDVYTNARPPWHPPGARGIYGGSVVSMCLAAGQRTVEPDFAPHSCHCYFLLAGNAAIPILLHVERVRDGRSFATRTVQARQRGRCIFTLTVSFARMPPKDTSTSMSTTAPLHHAVAMPTSRPLQPPADWDDDGGIEPRLLRALGIAPVEQPVVAGPMHIVGDVDALPHRKKTQQWVRVRGRISAAGGRAAHLCALAYLSDRYFIGTICRLHRLWRLPFSVESVLGEDDVGDEKDDDDDDTTTYNQLVRSSPSLRQLIRQHVEAESGGVPLEAYRGRPRLGMVVSLDHTVYFHEPDRVCADDWMLVEMDSPWANSGRGVVTQRIFSKDGMLLATCVQEVRAAENRTAVRGC</sequence>
<dbReference type="InterPro" id="IPR049450">
    <property type="entry name" value="ACOT8-like_C"/>
</dbReference>
<evidence type="ECO:0000313" key="3">
    <source>
        <dbReference type="EMBL" id="EFX02096.1"/>
    </source>
</evidence>
<dbReference type="GO" id="GO:0006637">
    <property type="term" value="P:acyl-CoA metabolic process"/>
    <property type="evidence" value="ECO:0007669"/>
    <property type="project" value="InterPro"/>
</dbReference>
<gene>
    <name evidence="3" type="ORF">CMQ_2145</name>
</gene>
<proteinExistence type="predicted"/>
<evidence type="ECO:0000259" key="1">
    <source>
        <dbReference type="Pfam" id="PF13622"/>
    </source>
</evidence>
<dbReference type="GO" id="GO:0005782">
    <property type="term" value="C:peroxisomal matrix"/>
    <property type="evidence" value="ECO:0007669"/>
    <property type="project" value="UniProtKB-SubCell"/>
</dbReference>
<dbReference type="Pfam" id="PF13622">
    <property type="entry name" value="4HBT_3"/>
    <property type="match status" value="1"/>
</dbReference>
<dbReference type="STRING" id="655863.F0XJ23"/>
<dbReference type="InParanoid" id="F0XJ23"/>
<evidence type="ECO:0000259" key="2">
    <source>
        <dbReference type="Pfam" id="PF20789"/>
    </source>
</evidence>
<dbReference type="Gene3D" id="3.10.129.10">
    <property type="entry name" value="Hotdog Thioesterase"/>
    <property type="match status" value="2"/>
</dbReference>
<reference evidence="3 4" key="1">
    <citation type="journal article" date="2011" name="Proc. Natl. Acad. Sci. U.S.A.">
        <title>Genome and transcriptome analyses of the mountain pine beetle-fungal symbiont Grosmannia clavigera, a lodgepole pine pathogen.</title>
        <authorList>
            <person name="DiGuistini S."/>
            <person name="Wang Y."/>
            <person name="Liao N.Y."/>
            <person name="Taylor G."/>
            <person name="Tanguay P."/>
            <person name="Feau N."/>
            <person name="Henrissat B."/>
            <person name="Chan S.K."/>
            <person name="Hesse-Orce U."/>
            <person name="Alamouti S.M."/>
            <person name="Tsui C.K.M."/>
            <person name="Docking R.T."/>
            <person name="Levasseur A."/>
            <person name="Haridas S."/>
            <person name="Robertson G."/>
            <person name="Birol I."/>
            <person name="Holt R.A."/>
            <person name="Marra M.A."/>
            <person name="Hamelin R.C."/>
            <person name="Hirst M."/>
            <person name="Jones S.J.M."/>
            <person name="Bohlmann J."/>
            <person name="Breuil C."/>
        </authorList>
    </citation>
    <scope>NUCLEOTIDE SEQUENCE [LARGE SCALE GENOMIC DNA]</scope>
    <source>
        <strain evidence="4">kw1407 / UAMH 11150</strain>
    </source>
</reference>
<protein>
    <submittedName>
        <fullName evidence="3">Acyl-thioesterase 2</fullName>
    </submittedName>
</protein>
<dbReference type="CDD" id="cd03445">
    <property type="entry name" value="Thioesterase_II_repeat2"/>
    <property type="match status" value="1"/>
</dbReference>
<accession>F0XJ23</accession>
<evidence type="ECO:0000313" key="4">
    <source>
        <dbReference type="Proteomes" id="UP000007796"/>
    </source>
</evidence>
<feature type="domain" description="Acyl-CoA thioesterase-like N-terminal HotDog" evidence="1">
    <location>
        <begin position="41"/>
        <end position="126"/>
    </location>
</feature>